<accession>A0A9X0WA41</accession>
<evidence type="ECO:0000313" key="3">
    <source>
        <dbReference type="Proteomes" id="UP001138768"/>
    </source>
</evidence>
<evidence type="ECO:0000256" key="1">
    <source>
        <dbReference type="SAM" id="MobiDB-lite"/>
    </source>
</evidence>
<feature type="region of interest" description="Disordered" evidence="1">
    <location>
        <begin position="37"/>
        <end position="59"/>
    </location>
</feature>
<keyword evidence="3" id="KW-1185">Reference proteome</keyword>
<proteinExistence type="predicted"/>
<name>A0A9X0WA41_9GAMM</name>
<gene>
    <name evidence="2" type="ORF">CKO42_15420</name>
</gene>
<organism evidence="2 3">
    <name type="scientific">Lamprobacter modestohalophilus</name>
    <dbReference type="NCBI Taxonomy" id="1064514"/>
    <lineage>
        <taxon>Bacteria</taxon>
        <taxon>Pseudomonadati</taxon>
        <taxon>Pseudomonadota</taxon>
        <taxon>Gammaproteobacteria</taxon>
        <taxon>Chromatiales</taxon>
        <taxon>Chromatiaceae</taxon>
        <taxon>Lamprobacter</taxon>
    </lineage>
</organism>
<dbReference type="Proteomes" id="UP001138768">
    <property type="component" value="Unassembled WGS sequence"/>
</dbReference>
<sequence>MERLLSAKGPVAALVSPVSGRRESVLGGSAIAIRAIDAADRGHQDPDSRLRNTGRQRAA</sequence>
<feature type="compositionally biased region" description="Basic and acidic residues" evidence="1">
    <location>
        <begin position="37"/>
        <end position="50"/>
    </location>
</feature>
<evidence type="ECO:0000313" key="2">
    <source>
        <dbReference type="EMBL" id="MBK1619808.1"/>
    </source>
</evidence>
<comment type="caution">
    <text evidence="2">The sequence shown here is derived from an EMBL/GenBank/DDBJ whole genome shotgun (WGS) entry which is preliminary data.</text>
</comment>
<protein>
    <submittedName>
        <fullName evidence="2">Uncharacterized protein</fullName>
    </submittedName>
</protein>
<reference evidence="2 3" key="1">
    <citation type="journal article" date="2020" name="Microorganisms">
        <title>Osmotic Adaptation and Compatible Solute Biosynthesis of Phototrophic Bacteria as Revealed from Genome Analyses.</title>
        <authorList>
            <person name="Imhoff J.F."/>
            <person name="Rahn T."/>
            <person name="Kunzel S."/>
            <person name="Keller A."/>
            <person name="Neulinger S.C."/>
        </authorList>
    </citation>
    <scope>NUCLEOTIDE SEQUENCE [LARGE SCALE GENOMIC DNA]</scope>
    <source>
        <strain evidence="2 3">DSM 25653</strain>
    </source>
</reference>
<dbReference type="AlphaFoldDB" id="A0A9X0WA41"/>
<dbReference type="EMBL" id="NRRY01000026">
    <property type="protein sequence ID" value="MBK1619808.1"/>
    <property type="molecule type" value="Genomic_DNA"/>
</dbReference>